<organism evidence="3">
    <name type="scientific">marine metagenome</name>
    <dbReference type="NCBI Taxonomy" id="408172"/>
    <lineage>
        <taxon>unclassified sequences</taxon>
        <taxon>metagenomes</taxon>
        <taxon>ecological metagenomes</taxon>
    </lineage>
</organism>
<dbReference type="EMBL" id="UINC01067631">
    <property type="protein sequence ID" value="SVB99474.1"/>
    <property type="molecule type" value="Genomic_DNA"/>
</dbReference>
<dbReference type="PANTHER" id="PTHR11365:SF2">
    <property type="entry name" value="5-OXOPROLINASE"/>
    <property type="match status" value="1"/>
</dbReference>
<dbReference type="SUPFAM" id="SSF53067">
    <property type="entry name" value="Actin-like ATPase domain"/>
    <property type="match status" value="1"/>
</dbReference>
<dbReference type="Pfam" id="PF05378">
    <property type="entry name" value="Hydant_A_N"/>
    <property type="match status" value="1"/>
</dbReference>
<dbReference type="AlphaFoldDB" id="A0A382II95"/>
<reference evidence="3" key="1">
    <citation type="submission" date="2018-05" db="EMBL/GenBank/DDBJ databases">
        <authorList>
            <person name="Lanie J.A."/>
            <person name="Ng W.-L."/>
            <person name="Kazmierczak K.M."/>
            <person name="Andrzejewski T.M."/>
            <person name="Davidsen T.M."/>
            <person name="Wayne K.J."/>
            <person name="Tettelin H."/>
            <person name="Glass J.I."/>
            <person name="Rusch D."/>
            <person name="Podicherti R."/>
            <person name="Tsui H.-C.T."/>
            <person name="Winkler M.E."/>
        </authorList>
    </citation>
    <scope>NUCLEOTIDE SEQUENCE</scope>
</reference>
<name>A0A382II95_9ZZZZ</name>
<evidence type="ECO:0008006" key="4">
    <source>
        <dbReference type="Google" id="ProtNLM"/>
    </source>
</evidence>
<dbReference type="InterPro" id="IPR043129">
    <property type="entry name" value="ATPase_NBD"/>
</dbReference>
<dbReference type="PANTHER" id="PTHR11365">
    <property type="entry name" value="5-OXOPROLINASE RELATED"/>
    <property type="match status" value="1"/>
</dbReference>
<feature type="domain" description="Hydantoinase A/oxoprolinase" evidence="1">
    <location>
        <begin position="185"/>
        <end position="327"/>
    </location>
</feature>
<feature type="non-terminal residue" evidence="3">
    <location>
        <position position="1"/>
    </location>
</feature>
<dbReference type="InterPro" id="IPR045079">
    <property type="entry name" value="Oxoprolinase-like"/>
</dbReference>
<accession>A0A382II95</accession>
<feature type="non-terminal residue" evidence="3">
    <location>
        <position position="443"/>
    </location>
</feature>
<dbReference type="GO" id="GO:0017168">
    <property type="term" value="F:5-oxoprolinase (ATP-hydrolyzing) activity"/>
    <property type="evidence" value="ECO:0007669"/>
    <property type="project" value="TreeGrafter"/>
</dbReference>
<dbReference type="InterPro" id="IPR002821">
    <property type="entry name" value="Hydantoinase_A"/>
</dbReference>
<feature type="domain" description="Hydantoinase/oxoprolinase N-terminal" evidence="2">
    <location>
        <begin position="4"/>
        <end position="163"/>
    </location>
</feature>
<sequence>RGLRLGIDTGGTYTDAALVSDTQELAASAKSLTTHSDLSVGICEVINALPQDKLSRVGLVSLSTTLATNAVVEGRGTPVCLLLAGYKTHQIERSRLDLAVRGGHCVLLSGSHDAGGREDQPLDTKEAAASIEKYRDQVSAFGISGLFSVRNPAHEIALRDLVQTLSGKPVTCGYELATSLDAPRRAVTVAFNASLVPFIHQLIRAIQRILVDHGIHAPLMVVKGDGSLVAAEVALQKPVETVLSGPAASVVGASFLSGARSAIVADMGGTTTDIAIVSRGQPAISTDATLIGDWRPMIEAIRVFSVGLGGDSEVRFSGGEGLGIGPRRVIPMSLLAVSYPEVLDALKRQRHGVATPRSNRFALQLFTDDSQLSELSSLQRTTWEQLSVAPLELDTLTATAPDKARAVAALVRNGMAIYSGFTPSDAAHVMGIADHWSTEAAEL</sequence>
<protein>
    <recommendedName>
        <fullName evidence="4">Hydantoinase/oxoprolinase N-terminal domain-containing protein</fullName>
    </recommendedName>
</protein>
<evidence type="ECO:0000313" key="3">
    <source>
        <dbReference type="EMBL" id="SVB99474.1"/>
    </source>
</evidence>
<evidence type="ECO:0000259" key="1">
    <source>
        <dbReference type="Pfam" id="PF01968"/>
    </source>
</evidence>
<dbReference type="GO" id="GO:0006749">
    <property type="term" value="P:glutathione metabolic process"/>
    <property type="evidence" value="ECO:0007669"/>
    <property type="project" value="TreeGrafter"/>
</dbReference>
<dbReference type="InterPro" id="IPR008040">
    <property type="entry name" value="Hydant_A_N"/>
</dbReference>
<proteinExistence type="predicted"/>
<evidence type="ECO:0000259" key="2">
    <source>
        <dbReference type="Pfam" id="PF05378"/>
    </source>
</evidence>
<dbReference type="Pfam" id="PF01968">
    <property type="entry name" value="Hydantoinase_A"/>
    <property type="match status" value="1"/>
</dbReference>
<dbReference type="GO" id="GO:0005829">
    <property type="term" value="C:cytosol"/>
    <property type="evidence" value="ECO:0007669"/>
    <property type="project" value="TreeGrafter"/>
</dbReference>
<gene>
    <name evidence="3" type="ORF">METZ01_LOCUS252328</name>
</gene>